<sequence>MRRTQALAFVCALAAFGGYAAKASSESVSSPSTPSVDWTIDMPACKRDMLGWQTFSPWNRLRQKGDTESTITRLTAQWRKDDAVDVTWVDIDGDGWCDVITSAHKEMFKNPHRMPVLLKFPRGIYLRTEHGFEPFKVGMDTSEYDGSSFTIYWDDVSKSAVIYKRIWQGNLVGGGGGDGGDEFHVRHMLRAMFAAQKANREREAFDYFTEVDPFFYTHQMPHEVAKRIWNEEAERAGVDEAFPYLN</sequence>
<keyword evidence="1" id="KW-0732">Signal</keyword>
<feature type="chain" id="PRO_5026145833" evidence="1">
    <location>
        <begin position="21"/>
        <end position="246"/>
    </location>
</feature>
<evidence type="ECO:0000256" key="1">
    <source>
        <dbReference type="SAM" id="SignalP"/>
    </source>
</evidence>
<protein>
    <submittedName>
        <fullName evidence="2">Uncharacterized protein</fullName>
    </submittedName>
</protein>
<proteinExistence type="predicted"/>
<dbReference type="RefSeq" id="WP_166228182.1">
    <property type="nucleotide sequence ID" value="NZ_CP049989.1"/>
</dbReference>
<gene>
    <name evidence="2" type="ORF">G9Q37_14475</name>
</gene>
<organism evidence="2 3">
    <name type="scientific">Hydrogenophaga crocea</name>
    <dbReference type="NCBI Taxonomy" id="2716225"/>
    <lineage>
        <taxon>Bacteria</taxon>
        <taxon>Pseudomonadati</taxon>
        <taxon>Pseudomonadota</taxon>
        <taxon>Betaproteobacteria</taxon>
        <taxon>Burkholderiales</taxon>
        <taxon>Comamonadaceae</taxon>
        <taxon>Hydrogenophaga</taxon>
    </lineage>
</organism>
<evidence type="ECO:0000313" key="3">
    <source>
        <dbReference type="Proteomes" id="UP000503162"/>
    </source>
</evidence>
<accession>A0A6G8IJA5</accession>
<dbReference type="KEGG" id="hcz:G9Q37_14475"/>
<reference evidence="2 3" key="1">
    <citation type="submission" date="2020-03" db="EMBL/GenBank/DDBJ databases">
        <title>Hydrogenophaga sp. nov. isolated from cyanobacterial mat.</title>
        <authorList>
            <person name="Thorat V."/>
            <person name="Kirdat K."/>
            <person name="Tiwarekar B."/>
            <person name="Costa E.D."/>
            <person name="Yadav A."/>
        </authorList>
    </citation>
    <scope>NUCLEOTIDE SEQUENCE [LARGE SCALE GENOMIC DNA]</scope>
    <source>
        <strain evidence="2 3">BA0156</strain>
    </source>
</reference>
<keyword evidence="3" id="KW-1185">Reference proteome</keyword>
<dbReference type="AlphaFoldDB" id="A0A6G8IJA5"/>
<evidence type="ECO:0000313" key="2">
    <source>
        <dbReference type="EMBL" id="QIM53274.1"/>
    </source>
</evidence>
<name>A0A6G8IJA5_9BURK</name>
<dbReference type="EMBL" id="CP049989">
    <property type="protein sequence ID" value="QIM53274.1"/>
    <property type="molecule type" value="Genomic_DNA"/>
</dbReference>
<feature type="signal peptide" evidence="1">
    <location>
        <begin position="1"/>
        <end position="20"/>
    </location>
</feature>
<dbReference type="Proteomes" id="UP000503162">
    <property type="component" value="Chromosome"/>
</dbReference>